<reference evidence="2" key="1">
    <citation type="submission" date="2017-09" db="EMBL/GenBank/DDBJ databases">
        <title>Depth-based differentiation of microbial function through sediment-hosted aquifers and enrichment of novel symbionts in the deep terrestrial subsurface.</title>
        <authorList>
            <person name="Probst A.J."/>
            <person name="Ladd B."/>
            <person name="Jarett J.K."/>
            <person name="Geller-Mcgrath D.E."/>
            <person name="Sieber C.M.K."/>
            <person name="Emerson J.B."/>
            <person name="Anantharaman K."/>
            <person name="Thomas B.C."/>
            <person name="Malmstrom R."/>
            <person name="Stieglmeier M."/>
            <person name="Klingl A."/>
            <person name="Woyke T."/>
            <person name="Ryan C.M."/>
            <person name="Banfield J.F."/>
        </authorList>
    </citation>
    <scope>NUCLEOTIDE SEQUENCE [LARGE SCALE GENOMIC DNA]</scope>
</reference>
<evidence type="ECO:0000313" key="2">
    <source>
        <dbReference type="Proteomes" id="UP000231263"/>
    </source>
</evidence>
<gene>
    <name evidence="1" type="ORF">CO173_00915</name>
</gene>
<proteinExistence type="predicted"/>
<dbReference type="Gene3D" id="3.40.50.150">
    <property type="entry name" value="Vaccinia Virus protein VP39"/>
    <property type="match status" value="1"/>
</dbReference>
<dbReference type="SUPFAM" id="SSF53335">
    <property type="entry name" value="S-adenosyl-L-methionine-dependent methyltransferases"/>
    <property type="match status" value="1"/>
</dbReference>
<comment type="caution">
    <text evidence="1">The sequence shown here is derived from an EMBL/GenBank/DDBJ whole genome shotgun (WGS) entry which is preliminary data.</text>
</comment>
<evidence type="ECO:0000313" key="1">
    <source>
        <dbReference type="EMBL" id="PJA46934.1"/>
    </source>
</evidence>
<dbReference type="PANTHER" id="PTHR43861">
    <property type="entry name" value="TRANS-ACONITATE 2-METHYLTRANSFERASE-RELATED"/>
    <property type="match status" value="1"/>
</dbReference>
<dbReference type="EMBL" id="PFWT01000006">
    <property type="protein sequence ID" value="PJA46934.1"/>
    <property type="molecule type" value="Genomic_DNA"/>
</dbReference>
<keyword evidence="1" id="KW-0808">Transferase</keyword>
<dbReference type="GO" id="GO:0008168">
    <property type="term" value="F:methyltransferase activity"/>
    <property type="evidence" value="ECO:0007669"/>
    <property type="project" value="UniProtKB-KW"/>
</dbReference>
<protein>
    <submittedName>
        <fullName evidence="1">Class I SAM-dependent methyltransferase</fullName>
    </submittedName>
</protein>
<sequence>MKKPETYYINARIEMLQFVPRTAKKILDIGCGEGVFGSILKNELQAEVWGIEMDVVSGTKAGQVLDKVIISDVFSALPKITGETFDAIILNDVLEHIVQNEVLLTELKKYLNEDAVIVASIPNVRFLNNLINLIFRKTWDYEDSGILDRTHVRFFTKKSIIKMFERLGFNLDRIQGLNGYVDSSKFSLINILTLGLFADTRYLQFGIVVKTKK</sequence>
<dbReference type="Pfam" id="PF13489">
    <property type="entry name" value="Methyltransf_23"/>
    <property type="match status" value="1"/>
</dbReference>
<dbReference type="AlphaFoldDB" id="A0A2M7XGD5"/>
<dbReference type="InterPro" id="IPR029063">
    <property type="entry name" value="SAM-dependent_MTases_sf"/>
</dbReference>
<accession>A0A2M7XGD5</accession>
<dbReference type="Proteomes" id="UP000231263">
    <property type="component" value="Unassembled WGS sequence"/>
</dbReference>
<keyword evidence="1" id="KW-0489">Methyltransferase</keyword>
<organism evidence="1 2">
    <name type="scientific">Candidatus Uhrbacteria bacterium CG_4_9_14_3_um_filter_41_35</name>
    <dbReference type="NCBI Taxonomy" id="1975034"/>
    <lineage>
        <taxon>Bacteria</taxon>
        <taxon>Candidatus Uhriibacteriota</taxon>
    </lineage>
</organism>
<dbReference type="CDD" id="cd02440">
    <property type="entry name" value="AdoMet_MTases"/>
    <property type="match status" value="1"/>
</dbReference>
<dbReference type="GO" id="GO:0032259">
    <property type="term" value="P:methylation"/>
    <property type="evidence" value="ECO:0007669"/>
    <property type="project" value="UniProtKB-KW"/>
</dbReference>
<name>A0A2M7XGD5_9BACT</name>
<dbReference type="PANTHER" id="PTHR43861:SF6">
    <property type="entry name" value="METHYLTRANSFERASE TYPE 11"/>
    <property type="match status" value="1"/>
</dbReference>